<dbReference type="InterPro" id="IPR001478">
    <property type="entry name" value="PDZ"/>
</dbReference>
<reference evidence="2 3" key="1">
    <citation type="submission" date="2016-10" db="EMBL/GenBank/DDBJ databases">
        <authorList>
            <person name="de Groot N.N."/>
        </authorList>
    </citation>
    <scope>NUCLEOTIDE SEQUENCE [LARGE SCALE GENOMIC DNA]</scope>
    <source>
        <strain evidence="2 3">AR40</strain>
    </source>
</reference>
<dbReference type="EMBL" id="FOGJ01000002">
    <property type="protein sequence ID" value="SER16107.1"/>
    <property type="molecule type" value="Genomic_DNA"/>
</dbReference>
<dbReference type="SUPFAM" id="SSF50156">
    <property type="entry name" value="PDZ domain-like"/>
    <property type="match status" value="1"/>
</dbReference>
<dbReference type="Pfam" id="PF17820">
    <property type="entry name" value="PDZ_6"/>
    <property type="match status" value="1"/>
</dbReference>
<proteinExistence type="predicted"/>
<dbReference type="InterPro" id="IPR041489">
    <property type="entry name" value="PDZ_6"/>
</dbReference>
<evidence type="ECO:0000313" key="3">
    <source>
        <dbReference type="Proteomes" id="UP000182584"/>
    </source>
</evidence>
<evidence type="ECO:0000313" key="2">
    <source>
        <dbReference type="EMBL" id="SER16107.1"/>
    </source>
</evidence>
<dbReference type="OrthoDB" id="9774724at2"/>
<sequence>MENNFKGHFIRDVRPGSIAEEVGIEPMDRLIAINDQEIKDIFDYQYLTESSEVNVLIEKPDGEPWLLEIEKDDDEDLGIIFDNGLMDDYKSCHNKCIFCFIDQMPKGMRETLYFKDDDSRLSFLQGNYVTLTNMSDADVDRIIRYHLSPINVSIQTTNPELRCKMLNNRFAGIALEKFKKLCDPQYGIELNAQIVLCKGINDGAELHRSLSDLYSYRPSLKSVSIVPVGLSKFREGLFPLEPFGMEEARKVVEEITYWQEKSFEETGDHFIHASDEWFMIAGLPIPPASLYDGYGQLENGVGMVRLLLDDFHESLDALKKAAASDQKLFDYLKNFKYTYTVVSGKLIHPYIVDMMDEAMAFCSGLKVNCAEIINHFFGEGITVTGLLTGQDIIGQLEGRELGDKLLLPQNILRAGENYLLDDITVPQIEEKLGIDIEIIRNEGDDLIDRLFRLSENGFRL</sequence>
<organism evidence="2 3">
    <name type="scientific">Butyrivibrio fibrisolvens</name>
    <dbReference type="NCBI Taxonomy" id="831"/>
    <lineage>
        <taxon>Bacteria</taxon>
        <taxon>Bacillati</taxon>
        <taxon>Bacillota</taxon>
        <taxon>Clostridia</taxon>
        <taxon>Lachnospirales</taxon>
        <taxon>Lachnospiraceae</taxon>
        <taxon>Butyrivibrio</taxon>
    </lineage>
</organism>
<dbReference type="SUPFAM" id="SSF102114">
    <property type="entry name" value="Radical SAM enzymes"/>
    <property type="match status" value="1"/>
</dbReference>
<accession>A0A1H9LY32</accession>
<gene>
    <name evidence="2" type="ORF">SAMN04487884_102227</name>
</gene>
<dbReference type="Pfam" id="PF04459">
    <property type="entry name" value="DUF512"/>
    <property type="match status" value="1"/>
</dbReference>
<protein>
    <submittedName>
        <fullName evidence="2">Putative radical SAM enzyme, TIGR03279 family</fullName>
    </submittedName>
</protein>
<name>A0A1H9LY32_BUTFI</name>
<dbReference type="InterPro" id="IPR007549">
    <property type="entry name" value="DUF512"/>
</dbReference>
<dbReference type="AlphaFoldDB" id="A0A1H9LY32"/>
<dbReference type="Proteomes" id="UP000182584">
    <property type="component" value="Unassembled WGS sequence"/>
</dbReference>
<dbReference type="InterPro" id="IPR045375">
    <property type="entry name" value="Put_radical_SAM-like_N"/>
</dbReference>
<dbReference type="PROSITE" id="PS50106">
    <property type="entry name" value="PDZ"/>
    <property type="match status" value="1"/>
</dbReference>
<evidence type="ECO:0000259" key="1">
    <source>
        <dbReference type="PROSITE" id="PS50106"/>
    </source>
</evidence>
<dbReference type="eggNOG" id="COG1625">
    <property type="taxonomic scope" value="Bacteria"/>
</dbReference>
<feature type="domain" description="PDZ" evidence="1">
    <location>
        <begin position="1"/>
        <end position="41"/>
    </location>
</feature>
<dbReference type="InterPro" id="IPR036034">
    <property type="entry name" value="PDZ_sf"/>
</dbReference>
<dbReference type="InterPro" id="IPR058240">
    <property type="entry name" value="rSAM_sf"/>
</dbReference>
<dbReference type="Pfam" id="PF19238">
    <property type="entry name" value="Radical_SAM_2"/>
    <property type="match status" value="1"/>
</dbReference>
<dbReference type="RefSeq" id="WP_074754116.1">
    <property type="nucleotide sequence ID" value="NZ_FOGJ01000002.1"/>
</dbReference>
<dbReference type="Gene3D" id="2.30.42.10">
    <property type="match status" value="1"/>
</dbReference>